<dbReference type="EMBL" id="KB445557">
    <property type="protein sequence ID" value="EMC95421.1"/>
    <property type="molecule type" value="Genomic_DNA"/>
</dbReference>
<accession>M2MFJ1</accession>
<evidence type="ECO:0000313" key="1">
    <source>
        <dbReference type="EMBL" id="EMC95421.1"/>
    </source>
</evidence>
<keyword evidence="2" id="KW-1185">Reference proteome</keyword>
<dbReference type="Proteomes" id="UP000011761">
    <property type="component" value="Unassembled WGS sequence"/>
</dbReference>
<sequence length="134" mass="15016">MPTSRIRRYQIETRMSFAVVRRYMRLMPKTCCSQSNVVVIEGFYFALPLGGTVRSRRCSNGKAAKRVQDAKCVNEGCMEPPKSLAGMTYSLLRTCIIGRQAGTRIRFGRWILSPTVASRGSLMEGLSSELQSQL</sequence>
<dbReference type="AlphaFoldDB" id="M2MFJ1"/>
<dbReference type="KEGG" id="bcom:BAUCODRAFT_541452"/>
<reference evidence="1 2" key="1">
    <citation type="journal article" date="2012" name="PLoS Pathog.">
        <title>Diverse lifestyles and strategies of plant pathogenesis encoded in the genomes of eighteen Dothideomycetes fungi.</title>
        <authorList>
            <person name="Ohm R.A."/>
            <person name="Feau N."/>
            <person name="Henrissat B."/>
            <person name="Schoch C.L."/>
            <person name="Horwitz B.A."/>
            <person name="Barry K.W."/>
            <person name="Condon B.J."/>
            <person name="Copeland A.C."/>
            <person name="Dhillon B."/>
            <person name="Glaser F."/>
            <person name="Hesse C.N."/>
            <person name="Kosti I."/>
            <person name="LaButti K."/>
            <person name="Lindquist E.A."/>
            <person name="Lucas S."/>
            <person name="Salamov A.A."/>
            <person name="Bradshaw R.E."/>
            <person name="Ciuffetti L."/>
            <person name="Hamelin R.C."/>
            <person name="Kema G.H.J."/>
            <person name="Lawrence C."/>
            <person name="Scott J.A."/>
            <person name="Spatafora J.W."/>
            <person name="Turgeon B.G."/>
            <person name="de Wit P.J.G.M."/>
            <person name="Zhong S."/>
            <person name="Goodwin S.B."/>
            <person name="Grigoriev I.V."/>
        </authorList>
    </citation>
    <scope>NUCLEOTIDE SEQUENCE [LARGE SCALE GENOMIC DNA]</scope>
    <source>
        <strain evidence="1 2">UAMH 10762</strain>
    </source>
</reference>
<organism evidence="1 2">
    <name type="scientific">Baudoinia panamericana (strain UAMH 10762)</name>
    <name type="common">Angels' share fungus</name>
    <name type="synonym">Baudoinia compniacensis (strain UAMH 10762)</name>
    <dbReference type="NCBI Taxonomy" id="717646"/>
    <lineage>
        <taxon>Eukaryota</taxon>
        <taxon>Fungi</taxon>
        <taxon>Dikarya</taxon>
        <taxon>Ascomycota</taxon>
        <taxon>Pezizomycotina</taxon>
        <taxon>Dothideomycetes</taxon>
        <taxon>Dothideomycetidae</taxon>
        <taxon>Mycosphaerellales</taxon>
        <taxon>Teratosphaeriaceae</taxon>
        <taxon>Baudoinia</taxon>
    </lineage>
</organism>
<dbReference type="HOGENOM" id="CLU_1895808_0_0_1"/>
<dbReference type="GeneID" id="19115306"/>
<proteinExistence type="predicted"/>
<evidence type="ECO:0000313" key="2">
    <source>
        <dbReference type="Proteomes" id="UP000011761"/>
    </source>
</evidence>
<protein>
    <submittedName>
        <fullName evidence="1">Uncharacterized protein</fullName>
    </submittedName>
</protein>
<gene>
    <name evidence="1" type="ORF">BAUCODRAFT_541452</name>
</gene>
<name>M2MFJ1_BAUPA</name>
<dbReference type="RefSeq" id="XP_007677892.1">
    <property type="nucleotide sequence ID" value="XM_007679702.1"/>
</dbReference>